<gene>
    <name evidence="9" type="ORF">ILEXP_LOCUS2745</name>
</gene>
<evidence type="ECO:0000313" key="9">
    <source>
        <dbReference type="EMBL" id="CAK9135786.1"/>
    </source>
</evidence>
<dbReference type="PANTHER" id="PTHR13257">
    <property type="entry name" value="NUCLEOPORIN NUP84-RELATED"/>
    <property type="match status" value="1"/>
</dbReference>
<dbReference type="Pfam" id="PF10168">
    <property type="entry name" value="Nup88"/>
    <property type="match status" value="1"/>
</dbReference>
<evidence type="ECO:0000256" key="6">
    <source>
        <dbReference type="ARBA" id="ARBA00023132"/>
    </source>
</evidence>
<protein>
    <submittedName>
        <fullName evidence="9">Uncharacterized protein</fullName>
    </submittedName>
</protein>
<feature type="region of interest" description="Disordered" evidence="8">
    <location>
        <begin position="93"/>
        <end position="122"/>
    </location>
</feature>
<evidence type="ECO:0000313" key="10">
    <source>
        <dbReference type="Proteomes" id="UP001642360"/>
    </source>
</evidence>
<evidence type="ECO:0000256" key="2">
    <source>
        <dbReference type="ARBA" id="ARBA00022448"/>
    </source>
</evidence>
<comment type="caution">
    <text evidence="9">The sequence shown here is derived from an EMBL/GenBank/DDBJ whole genome shotgun (WGS) entry which is preliminary data.</text>
</comment>
<evidence type="ECO:0000256" key="8">
    <source>
        <dbReference type="SAM" id="MobiDB-lite"/>
    </source>
</evidence>
<dbReference type="Proteomes" id="UP001642360">
    <property type="component" value="Unassembled WGS sequence"/>
</dbReference>
<feature type="region of interest" description="Disordered" evidence="8">
    <location>
        <begin position="1"/>
        <end position="24"/>
    </location>
</feature>
<evidence type="ECO:0000256" key="7">
    <source>
        <dbReference type="ARBA" id="ARBA00023242"/>
    </source>
</evidence>
<evidence type="ECO:0000256" key="3">
    <source>
        <dbReference type="ARBA" id="ARBA00022816"/>
    </source>
</evidence>
<dbReference type="InterPro" id="IPR036322">
    <property type="entry name" value="WD40_repeat_dom_sf"/>
</dbReference>
<dbReference type="GO" id="GO:0015031">
    <property type="term" value="P:protein transport"/>
    <property type="evidence" value="ECO:0007669"/>
    <property type="project" value="UniProtKB-KW"/>
</dbReference>
<dbReference type="GO" id="GO:0005643">
    <property type="term" value="C:nuclear pore"/>
    <property type="evidence" value="ECO:0007669"/>
    <property type="project" value="UniProtKB-SubCell"/>
</dbReference>
<dbReference type="EMBL" id="CAUOFW020000725">
    <property type="protein sequence ID" value="CAK9135786.1"/>
    <property type="molecule type" value="Genomic_DNA"/>
</dbReference>
<keyword evidence="2" id="KW-0813">Transport</keyword>
<keyword evidence="7" id="KW-0539">Nucleus</keyword>
<keyword evidence="5" id="KW-0811">Translocation</keyword>
<keyword evidence="3" id="KW-0509">mRNA transport</keyword>
<keyword evidence="6" id="KW-0906">Nuclear pore complex</keyword>
<keyword evidence="10" id="KW-1185">Reference proteome</keyword>
<evidence type="ECO:0000256" key="4">
    <source>
        <dbReference type="ARBA" id="ARBA00022927"/>
    </source>
</evidence>
<evidence type="ECO:0000256" key="5">
    <source>
        <dbReference type="ARBA" id="ARBA00023010"/>
    </source>
</evidence>
<sequence length="388" mass="43639">MRYNFDFSEPNNDERPKTLTSTSKDQVEWLPLQNHPVFTSGTGDDGSGHSSTRQMPRNLMAWDGASSRLYYWNPDKKFLHRISIRLGEPDPTSVLAASPSKNHPVFTSGTGDDGSGHSSTRQMPRNLMAWDGASSRLYYWNPDKKFLHRISIRLGEPDPTSVLAASPSKVLQADTNLSFLVNKISINRNGSALLLAGSEGLCVMYLYERSSMKDNIMICRTVSIGSDIYFTRNDVIRTLQISWHPYSDTHLGILSSDSVFRLFDLSTALGQPEQEYYLQPIEPGRLQNASSICPVDFSFGGDHLWDRFSVFVLFSDGLIYILCPVVPFGSCVITRRTLGIWKIYGVQVSETKLVKEGRQDKNHKFVSLGCKGTPGERLLREIRVKQIL</sequence>
<organism evidence="9 10">
    <name type="scientific">Ilex paraguariensis</name>
    <name type="common">yerba mate</name>
    <dbReference type="NCBI Taxonomy" id="185542"/>
    <lineage>
        <taxon>Eukaryota</taxon>
        <taxon>Viridiplantae</taxon>
        <taxon>Streptophyta</taxon>
        <taxon>Embryophyta</taxon>
        <taxon>Tracheophyta</taxon>
        <taxon>Spermatophyta</taxon>
        <taxon>Magnoliopsida</taxon>
        <taxon>eudicotyledons</taxon>
        <taxon>Gunneridae</taxon>
        <taxon>Pentapetalae</taxon>
        <taxon>asterids</taxon>
        <taxon>campanulids</taxon>
        <taxon>Aquifoliales</taxon>
        <taxon>Aquifoliaceae</taxon>
        <taxon>Ilex</taxon>
    </lineage>
</organism>
<dbReference type="AlphaFoldDB" id="A0ABC8QSR1"/>
<dbReference type="SUPFAM" id="SSF50978">
    <property type="entry name" value="WD40 repeat-like"/>
    <property type="match status" value="1"/>
</dbReference>
<name>A0ABC8QSR1_9AQUA</name>
<dbReference type="InterPro" id="IPR019321">
    <property type="entry name" value="Nucleoporin_Nup88"/>
</dbReference>
<proteinExistence type="predicted"/>
<dbReference type="InterPro" id="IPR037700">
    <property type="entry name" value="NUP88/NUP82"/>
</dbReference>
<reference evidence="9 10" key="1">
    <citation type="submission" date="2024-02" db="EMBL/GenBank/DDBJ databases">
        <authorList>
            <person name="Vignale AGUSTIN F."/>
            <person name="Sosa J E."/>
            <person name="Modenutti C."/>
        </authorList>
    </citation>
    <scope>NUCLEOTIDE SEQUENCE [LARGE SCALE GENOMIC DNA]</scope>
</reference>
<keyword evidence="4" id="KW-0653">Protein transport</keyword>
<dbReference type="PANTHER" id="PTHR13257:SF0">
    <property type="entry name" value="NUCLEAR PORE COMPLEX PROTEIN NUP88"/>
    <property type="match status" value="1"/>
</dbReference>
<dbReference type="GO" id="GO:0051028">
    <property type="term" value="P:mRNA transport"/>
    <property type="evidence" value="ECO:0007669"/>
    <property type="project" value="UniProtKB-KW"/>
</dbReference>
<comment type="subcellular location">
    <subcellularLocation>
        <location evidence="1">Nucleus</location>
        <location evidence="1">Nuclear pore complex</location>
    </subcellularLocation>
</comment>
<evidence type="ECO:0000256" key="1">
    <source>
        <dbReference type="ARBA" id="ARBA00004567"/>
    </source>
</evidence>
<accession>A0ABC8QSR1</accession>